<dbReference type="Pfam" id="PF03918">
    <property type="entry name" value="CcmH"/>
    <property type="match status" value="1"/>
</dbReference>
<dbReference type="InterPro" id="IPR051263">
    <property type="entry name" value="C-type_cytochrome_biogenesis"/>
</dbReference>
<feature type="domain" description="CcmH/CycL/Ccl2/NrfF N-terminal" evidence="9">
    <location>
        <begin position="36"/>
        <end position="154"/>
    </location>
</feature>
<evidence type="ECO:0000256" key="1">
    <source>
        <dbReference type="ARBA" id="ARBA00010342"/>
    </source>
</evidence>
<feature type="region of interest" description="Disordered" evidence="8">
    <location>
        <begin position="150"/>
        <end position="170"/>
    </location>
</feature>
<comment type="caution">
    <text evidence="10">The sequence shown here is derived from an EMBL/GenBank/DDBJ whole genome shotgun (WGS) entry which is preliminary data.</text>
</comment>
<dbReference type="Gene3D" id="1.10.8.640">
    <property type="entry name" value="Cytochrome C biogenesis protein"/>
    <property type="match status" value="1"/>
</dbReference>
<evidence type="ECO:0000256" key="2">
    <source>
        <dbReference type="ARBA" id="ARBA00022617"/>
    </source>
</evidence>
<dbReference type="PANTHER" id="PTHR47870">
    <property type="entry name" value="CYTOCHROME C-TYPE BIOGENESIS PROTEIN CCMH"/>
    <property type="match status" value="1"/>
</dbReference>
<reference evidence="10 11" key="1">
    <citation type="journal article" date="2021" name="Int. J. Syst. Evol. Microbiol.">
        <title>Reticulibacter mediterranei gen. nov., sp. nov., within the new family Reticulibacteraceae fam. nov., and Ktedonospora formicarum gen. nov., sp. nov., Ktedonobacter robiniae sp. nov., Dictyobacter formicarum sp. nov. and Dictyobacter arantiisoli sp. nov., belonging to the class Ktedonobacteria.</title>
        <authorList>
            <person name="Yabe S."/>
            <person name="Zheng Y."/>
            <person name="Wang C.M."/>
            <person name="Sakai Y."/>
            <person name="Abe K."/>
            <person name="Yokota A."/>
            <person name="Donadio S."/>
            <person name="Cavaletti L."/>
            <person name="Monciardini P."/>
        </authorList>
    </citation>
    <scope>NUCLEOTIDE SEQUENCE [LARGE SCALE GENOMIC DNA]</scope>
    <source>
        <strain evidence="10 11">SOSP1-9</strain>
    </source>
</reference>
<keyword evidence="3 7" id="KW-0479">Metal-binding</keyword>
<proteinExistence type="inferred from homology"/>
<gene>
    <name evidence="10" type="ORF">KSZ_75970</name>
</gene>
<dbReference type="InterPro" id="IPR038297">
    <property type="entry name" value="CcmH/CycL/NrfF/Ccl2_sf"/>
</dbReference>
<keyword evidence="7" id="KW-0812">Transmembrane</keyword>
<dbReference type="RefSeq" id="WP_201367158.1">
    <property type="nucleotide sequence ID" value="NZ_BNJJ01000040.1"/>
</dbReference>
<evidence type="ECO:0000256" key="5">
    <source>
        <dbReference type="ARBA" id="ARBA00022748"/>
    </source>
</evidence>
<evidence type="ECO:0000256" key="8">
    <source>
        <dbReference type="SAM" id="MobiDB-lite"/>
    </source>
</evidence>
<keyword evidence="7" id="KW-1133">Transmembrane helix</keyword>
<evidence type="ECO:0000256" key="7">
    <source>
        <dbReference type="RuleBase" id="RU364112"/>
    </source>
</evidence>
<evidence type="ECO:0000256" key="4">
    <source>
        <dbReference type="ARBA" id="ARBA00022729"/>
    </source>
</evidence>
<keyword evidence="11" id="KW-1185">Reference proteome</keyword>
<evidence type="ECO:0000313" key="10">
    <source>
        <dbReference type="EMBL" id="GHO89591.1"/>
    </source>
</evidence>
<dbReference type="PANTHER" id="PTHR47870:SF1">
    <property type="entry name" value="CYTOCHROME C-TYPE BIOGENESIS PROTEIN CCMH"/>
    <property type="match status" value="1"/>
</dbReference>
<dbReference type="EMBL" id="BNJJ01000040">
    <property type="protein sequence ID" value="GHO89591.1"/>
    <property type="molecule type" value="Genomic_DNA"/>
</dbReference>
<dbReference type="CDD" id="cd16378">
    <property type="entry name" value="CcmH_N"/>
    <property type="match status" value="1"/>
</dbReference>
<sequence>MSIQKKAAQQKRSLLLLLAALALIAAVWSWLFFAAPKQQTVDQRVHDIASQLRCPVCQGESVADAPSGLALEMRGIIRQQVQAGKSNQEIIQYFANRYGEGNIVWVPQWQGFTLLAWIVPIVLLLAGFLFLFLVVRDWRKEAAPALAVSAADQAGQHKQDHGTQNETDAELERYRAQLEQELAADDPLFRRSITEAN</sequence>
<comment type="function">
    <text evidence="7">Possible subunit of a heme lyase.</text>
</comment>
<feature type="transmembrane region" description="Helical" evidence="7">
    <location>
        <begin position="114"/>
        <end position="135"/>
    </location>
</feature>
<keyword evidence="6 7" id="KW-0408">Iron</keyword>
<keyword evidence="4 7" id="KW-0732">Signal</keyword>
<keyword evidence="7" id="KW-0472">Membrane</keyword>
<name>A0ABQ3VWB7_9CHLR</name>
<keyword evidence="2 7" id="KW-0349">Heme</keyword>
<dbReference type="InterPro" id="IPR005616">
    <property type="entry name" value="CcmH/CycL/Ccl2/NrfF_N"/>
</dbReference>
<evidence type="ECO:0000259" key="9">
    <source>
        <dbReference type="Pfam" id="PF03918"/>
    </source>
</evidence>
<organism evidence="10 11">
    <name type="scientific">Dictyobacter formicarum</name>
    <dbReference type="NCBI Taxonomy" id="2778368"/>
    <lineage>
        <taxon>Bacteria</taxon>
        <taxon>Bacillati</taxon>
        <taxon>Chloroflexota</taxon>
        <taxon>Ktedonobacteria</taxon>
        <taxon>Ktedonobacterales</taxon>
        <taxon>Dictyobacteraceae</taxon>
        <taxon>Dictyobacter</taxon>
    </lineage>
</organism>
<dbReference type="Proteomes" id="UP000635565">
    <property type="component" value="Unassembled WGS sequence"/>
</dbReference>
<accession>A0ABQ3VWB7</accession>
<keyword evidence="5" id="KW-0201">Cytochrome c-type biogenesis</keyword>
<evidence type="ECO:0000313" key="11">
    <source>
        <dbReference type="Proteomes" id="UP000635565"/>
    </source>
</evidence>
<evidence type="ECO:0000256" key="3">
    <source>
        <dbReference type="ARBA" id="ARBA00022723"/>
    </source>
</evidence>
<protein>
    <recommendedName>
        <fullName evidence="7">Cytochrome c-type biogenesis protein</fullName>
    </recommendedName>
</protein>
<comment type="similarity">
    <text evidence="1 7">Belongs to the CcmH/CycL/Ccl2/NrfF family.</text>
</comment>
<evidence type="ECO:0000256" key="6">
    <source>
        <dbReference type="ARBA" id="ARBA00023004"/>
    </source>
</evidence>